<comment type="caution">
    <text evidence="2">The sequence shown here is derived from an EMBL/GenBank/DDBJ whole genome shotgun (WGS) entry which is preliminary data.</text>
</comment>
<dbReference type="STRING" id="1798338.A3J56_00310"/>
<dbReference type="InterPro" id="IPR023100">
    <property type="entry name" value="D-aminoacylase_insert_dom_sf"/>
</dbReference>
<dbReference type="InterPro" id="IPR050378">
    <property type="entry name" value="Metallo-dep_Hydrolases_sf"/>
</dbReference>
<dbReference type="GO" id="GO:0016811">
    <property type="term" value="F:hydrolase activity, acting on carbon-nitrogen (but not peptide) bonds, in linear amides"/>
    <property type="evidence" value="ECO:0007669"/>
    <property type="project" value="InterPro"/>
</dbReference>
<dbReference type="InterPro" id="IPR032466">
    <property type="entry name" value="Metal_Hydrolase"/>
</dbReference>
<accession>A0A1F5WDB1</accession>
<dbReference type="PANTHER" id="PTHR11647:SF1">
    <property type="entry name" value="COLLAPSIN RESPONSE MEDIATOR PROTEIN"/>
    <property type="match status" value="1"/>
</dbReference>
<dbReference type="Gene3D" id="3.30.1490.130">
    <property type="entry name" value="D-aminoacylase. Domain 3"/>
    <property type="match status" value="1"/>
</dbReference>
<evidence type="ECO:0000313" key="2">
    <source>
        <dbReference type="EMBL" id="OGF73583.1"/>
    </source>
</evidence>
<dbReference type="Gene3D" id="2.30.40.10">
    <property type="entry name" value="Urease, subunit C, domain 1"/>
    <property type="match status" value="2"/>
</dbReference>
<sequence>MAYAILIKNGLVIDGTGTPPYQADVGILGKRISDIGKLGDTGEIVIDATNQYVTPGFIDLTSHSDTYGTLFASPMQESLLMQGITTVVIGNCGYSLAPITSSAPLEDLKRWTTISPFNIDWGSVDEFYATLKQFGVGVNVATLVGHETLKKNTTSTEEQLLLLARSLEEGAWGLSSNFSFANLSLKTKEEIQELLKIVAQYKGLYKVHLGDEGQNLLPELAEVLALVRAAGVRTTISHFKAIGRKAWKDFKRALLMLDRARQEGLDITFDIFPYLRTGSMLLSFLPPWAREGDSAMILNRLMNPQTYQFILKDLERMTLRPERILIASAQYQKIHVGKTLGRIAQDLGISPESAILELLRANNLAVNIFGKTLKSQNIIDGLLEHAAIIASDGAGYDLSLLSVHDLAHPRSFGAFARFFGVVAPRIKMKPETAMYKITGAPAKALGIHDRGVIAKNAVADVIVFNPETFRDSATYRQPHQYAEGITLTVVNGEIAIQNGVSVKKRFGVPLRRL</sequence>
<gene>
    <name evidence="2" type="ORF">A3J56_00310</name>
</gene>
<evidence type="ECO:0000259" key="1">
    <source>
        <dbReference type="Pfam" id="PF07969"/>
    </source>
</evidence>
<feature type="domain" description="Amidohydrolase 3" evidence="1">
    <location>
        <begin position="415"/>
        <end position="495"/>
    </location>
</feature>
<dbReference type="AlphaFoldDB" id="A0A1F5WDB1"/>
<dbReference type="Proteomes" id="UP000178406">
    <property type="component" value="Unassembled WGS sequence"/>
</dbReference>
<dbReference type="Pfam" id="PF07969">
    <property type="entry name" value="Amidohydro_3"/>
    <property type="match status" value="1"/>
</dbReference>
<dbReference type="SUPFAM" id="SSF51338">
    <property type="entry name" value="Composite domain of metallo-dependent hydrolases"/>
    <property type="match status" value="1"/>
</dbReference>
<reference evidence="2 3" key="1">
    <citation type="journal article" date="2016" name="Nat. Commun.">
        <title>Thousands of microbial genomes shed light on interconnected biogeochemical processes in an aquifer system.</title>
        <authorList>
            <person name="Anantharaman K."/>
            <person name="Brown C.T."/>
            <person name="Hug L.A."/>
            <person name="Sharon I."/>
            <person name="Castelle C.J."/>
            <person name="Probst A.J."/>
            <person name="Thomas B.C."/>
            <person name="Singh A."/>
            <person name="Wilkins M.J."/>
            <person name="Karaoz U."/>
            <person name="Brodie E.L."/>
            <person name="Williams K.H."/>
            <person name="Hubbard S.S."/>
            <person name="Banfield J.F."/>
        </authorList>
    </citation>
    <scope>NUCLEOTIDE SEQUENCE [LARGE SCALE GENOMIC DNA]</scope>
</reference>
<name>A0A1F5WDB1_9BACT</name>
<organism evidence="2 3">
    <name type="scientific">Candidatus Giovannonibacteria bacterium RIFCSPHIGHO2_02_FULL_46_20</name>
    <dbReference type="NCBI Taxonomy" id="1798338"/>
    <lineage>
        <taxon>Bacteria</taxon>
        <taxon>Candidatus Giovannoniibacteriota</taxon>
    </lineage>
</organism>
<dbReference type="SUPFAM" id="SSF51556">
    <property type="entry name" value="Metallo-dependent hydrolases"/>
    <property type="match status" value="1"/>
</dbReference>
<dbReference type="InterPro" id="IPR013108">
    <property type="entry name" value="Amidohydro_3"/>
</dbReference>
<protein>
    <recommendedName>
        <fullName evidence="1">Amidohydrolase 3 domain-containing protein</fullName>
    </recommendedName>
</protein>
<dbReference type="PANTHER" id="PTHR11647">
    <property type="entry name" value="HYDRANTOINASE/DIHYDROPYRIMIDINASE FAMILY MEMBER"/>
    <property type="match status" value="1"/>
</dbReference>
<dbReference type="Gene3D" id="3.20.20.140">
    <property type="entry name" value="Metal-dependent hydrolases"/>
    <property type="match status" value="2"/>
</dbReference>
<proteinExistence type="predicted"/>
<dbReference type="EMBL" id="MFHQ01000040">
    <property type="protein sequence ID" value="OGF73583.1"/>
    <property type="molecule type" value="Genomic_DNA"/>
</dbReference>
<evidence type="ECO:0000313" key="3">
    <source>
        <dbReference type="Proteomes" id="UP000178406"/>
    </source>
</evidence>
<dbReference type="InterPro" id="IPR011059">
    <property type="entry name" value="Metal-dep_hydrolase_composite"/>
</dbReference>